<dbReference type="CDD" id="cd00090">
    <property type="entry name" value="HTH_ARSR"/>
    <property type="match status" value="1"/>
</dbReference>
<dbReference type="PANTHER" id="PTHR33154:SF18">
    <property type="entry name" value="ARSENICAL RESISTANCE OPERON REPRESSOR"/>
    <property type="match status" value="1"/>
</dbReference>
<dbReference type="NCBIfam" id="NF033788">
    <property type="entry name" value="HTH_metalloreg"/>
    <property type="match status" value="1"/>
</dbReference>
<dbReference type="EMBL" id="FUYA01000007">
    <property type="protein sequence ID" value="SKA76342.1"/>
    <property type="molecule type" value="Genomic_DNA"/>
</dbReference>
<keyword evidence="6" id="KW-1185">Reference proteome</keyword>
<protein>
    <submittedName>
        <fullName evidence="5">Transcriptional regulator, ArsR family</fullName>
    </submittedName>
</protein>
<evidence type="ECO:0000256" key="3">
    <source>
        <dbReference type="ARBA" id="ARBA00023163"/>
    </source>
</evidence>
<evidence type="ECO:0000256" key="1">
    <source>
        <dbReference type="ARBA" id="ARBA00023015"/>
    </source>
</evidence>
<dbReference type="GO" id="GO:0003700">
    <property type="term" value="F:DNA-binding transcription factor activity"/>
    <property type="evidence" value="ECO:0007669"/>
    <property type="project" value="InterPro"/>
</dbReference>
<evidence type="ECO:0000259" key="4">
    <source>
        <dbReference type="PROSITE" id="PS50987"/>
    </source>
</evidence>
<dbReference type="SUPFAM" id="SSF46785">
    <property type="entry name" value="Winged helix' DNA-binding domain"/>
    <property type="match status" value="1"/>
</dbReference>
<reference evidence="5 6" key="1">
    <citation type="submission" date="2017-02" db="EMBL/GenBank/DDBJ databases">
        <authorList>
            <person name="Peterson S.W."/>
        </authorList>
    </citation>
    <scope>NUCLEOTIDE SEQUENCE [LARGE SCALE GENOMIC DNA]</scope>
    <source>
        <strain evidence="5 6">DSM 18034</strain>
    </source>
</reference>
<name>A0A1T4WGB5_9BACT</name>
<dbReference type="InterPro" id="IPR011991">
    <property type="entry name" value="ArsR-like_HTH"/>
</dbReference>
<keyword evidence="3" id="KW-0804">Transcription</keyword>
<sequence>MNNIFLLPHSKYEELAKVYKAMAHPTRLLIIDALSHGERCVGELQEMVGNDMSTVSKHLAILKQAGLIRDERRGKYIFYTLVCPCIVDTFHCIGNKLQE</sequence>
<evidence type="ECO:0000256" key="2">
    <source>
        <dbReference type="ARBA" id="ARBA00023125"/>
    </source>
</evidence>
<gene>
    <name evidence="5" type="ORF">SAMN02745702_02216</name>
</gene>
<evidence type="ECO:0000313" key="6">
    <source>
        <dbReference type="Proteomes" id="UP000189733"/>
    </source>
</evidence>
<keyword evidence="2" id="KW-0238">DNA-binding</keyword>
<dbReference type="SMART" id="SM00418">
    <property type="entry name" value="HTH_ARSR"/>
    <property type="match status" value="1"/>
</dbReference>
<dbReference type="Gene3D" id="1.10.10.10">
    <property type="entry name" value="Winged helix-like DNA-binding domain superfamily/Winged helix DNA-binding domain"/>
    <property type="match status" value="1"/>
</dbReference>
<proteinExistence type="predicted"/>
<dbReference type="PRINTS" id="PR00778">
    <property type="entry name" value="HTHARSR"/>
</dbReference>
<dbReference type="InterPro" id="IPR001845">
    <property type="entry name" value="HTH_ArsR_DNA-bd_dom"/>
</dbReference>
<dbReference type="Proteomes" id="UP000189733">
    <property type="component" value="Unassembled WGS sequence"/>
</dbReference>
<keyword evidence="1" id="KW-0805">Transcription regulation</keyword>
<dbReference type="GO" id="GO:0003677">
    <property type="term" value="F:DNA binding"/>
    <property type="evidence" value="ECO:0007669"/>
    <property type="project" value="UniProtKB-KW"/>
</dbReference>
<dbReference type="PANTHER" id="PTHR33154">
    <property type="entry name" value="TRANSCRIPTIONAL REGULATOR, ARSR FAMILY"/>
    <property type="match status" value="1"/>
</dbReference>
<organism evidence="5 6">
    <name type="scientific">Desulfobaculum bizertense DSM 18034</name>
    <dbReference type="NCBI Taxonomy" id="1121442"/>
    <lineage>
        <taxon>Bacteria</taxon>
        <taxon>Pseudomonadati</taxon>
        <taxon>Thermodesulfobacteriota</taxon>
        <taxon>Desulfovibrionia</taxon>
        <taxon>Desulfovibrionales</taxon>
        <taxon>Desulfovibrionaceae</taxon>
        <taxon>Desulfobaculum</taxon>
    </lineage>
</organism>
<dbReference type="InterPro" id="IPR036390">
    <property type="entry name" value="WH_DNA-bd_sf"/>
</dbReference>
<accession>A0A1T4WGB5</accession>
<dbReference type="RefSeq" id="WP_078685497.1">
    <property type="nucleotide sequence ID" value="NZ_FUYA01000007.1"/>
</dbReference>
<dbReference type="OrthoDB" id="9800049at2"/>
<dbReference type="Pfam" id="PF01022">
    <property type="entry name" value="HTH_5"/>
    <property type="match status" value="1"/>
</dbReference>
<dbReference type="InterPro" id="IPR036388">
    <property type="entry name" value="WH-like_DNA-bd_sf"/>
</dbReference>
<feature type="domain" description="HTH arsR-type" evidence="4">
    <location>
        <begin position="7"/>
        <end position="99"/>
    </location>
</feature>
<evidence type="ECO:0000313" key="5">
    <source>
        <dbReference type="EMBL" id="SKA76342.1"/>
    </source>
</evidence>
<dbReference type="AlphaFoldDB" id="A0A1T4WGB5"/>
<dbReference type="PROSITE" id="PS50987">
    <property type="entry name" value="HTH_ARSR_2"/>
    <property type="match status" value="1"/>
</dbReference>
<dbReference type="STRING" id="1121442.SAMN02745702_02216"/>
<dbReference type="InterPro" id="IPR051081">
    <property type="entry name" value="HTH_MetalResp_TranReg"/>
</dbReference>